<organism evidence="1 2">
    <name type="scientific">Candidatus Aphodomorpha intestinavium</name>
    <dbReference type="NCBI Taxonomy" id="2840672"/>
    <lineage>
        <taxon>Bacteria</taxon>
        <taxon>Bacillati</taxon>
        <taxon>Bacillota</taxon>
        <taxon>Clostridia</taxon>
        <taxon>Eubacteriales</taxon>
        <taxon>Candidatus Aphodomorpha</taxon>
    </lineage>
</organism>
<feature type="non-terminal residue" evidence="1">
    <location>
        <position position="1"/>
    </location>
</feature>
<reference evidence="1" key="1">
    <citation type="submission" date="2020-10" db="EMBL/GenBank/DDBJ databases">
        <authorList>
            <person name="Gilroy R."/>
        </authorList>
    </citation>
    <scope>NUCLEOTIDE SEQUENCE</scope>
    <source>
        <strain evidence="1">ChiGjej2B2-16831</strain>
    </source>
</reference>
<evidence type="ECO:0000313" key="1">
    <source>
        <dbReference type="EMBL" id="HIU94505.1"/>
    </source>
</evidence>
<comment type="caution">
    <text evidence="1">The sequence shown here is derived from an EMBL/GenBank/DDBJ whole genome shotgun (WGS) entry which is preliminary data.</text>
</comment>
<accession>A0A9D1N430</accession>
<dbReference type="AlphaFoldDB" id="A0A9D1N430"/>
<proteinExistence type="predicted"/>
<dbReference type="EMBL" id="DVNZ01000159">
    <property type="protein sequence ID" value="HIU94505.1"/>
    <property type="molecule type" value="Genomic_DNA"/>
</dbReference>
<gene>
    <name evidence="1" type="ORF">IAD24_05025</name>
</gene>
<sequence length="57" mass="6281">PEDFKLMTELMQTVLQGAVAALFMPGADADALERAFDRKLLILQRGMLKKEAQADAC</sequence>
<dbReference type="Proteomes" id="UP000824128">
    <property type="component" value="Unassembled WGS sequence"/>
</dbReference>
<evidence type="ECO:0000313" key="2">
    <source>
        <dbReference type="Proteomes" id="UP000824128"/>
    </source>
</evidence>
<name>A0A9D1N430_9FIRM</name>
<protein>
    <submittedName>
        <fullName evidence="1">Uncharacterized protein</fullName>
    </submittedName>
</protein>
<reference evidence="1" key="2">
    <citation type="journal article" date="2021" name="PeerJ">
        <title>Extensive microbial diversity within the chicken gut microbiome revealed by metagenomics and culture.</title>
        <authorList>
            <person name="Gilroy R."/>
            <person name="Ravi A."/>
            <person name="Getino M."/>
            <person name="Pursley I."/>
            <person name="Horton D.L."/>
            <person name="Alikhan N.F."/>
            <person name="Baker D."/>
            <person name="Gharbi K."/>
            <person name="Hall N."/>
            <person name="Watson M."/>
            <person name="Adriaenssens E.M."/>
            <person name="Foster-Nyarko E."/>
            <person name="Jarju S."/>
            <person name="Secka A."/>
            <person name="Antonio M."/>
            <person name="Oren A."/>
            <person name="Chaudhuri R.R."/>
            <person name="La Ragione R."/>
            <person name="Hildebrand F."/>
            <person name="Pallen M.J."/>
        </authorList>
    </citation>
    <scope>NUCLEOTIDE SEQUENCE</scope>
    <source>
        <strain evidence="1">ChiGjej2B2-16831</strain>
    </source>
</reference>